<protein>
    <submittedName>
        <fullName evidence="1">Uncharacterized protein</fullName>
    </submittedName>
</protein>
<dbReference type="AlphaFoldDB" id="A0AAN6NSY8"/>
<reference evidence="1" key="1">
    <citation type="journal article" date="2023" name="Mol. Phylogenet. Evol.">
        <title>Genome-scale phylogeny and comparative genomics of the fungal order Sordariales.</title>
        <authorList>
            <person name="Hensen N."/>
            <person name="Bonometti L."/>
            <person name="Westerberg I."/>
            <person name="Brannstrom I.O."/>
            <person name="Guillou S."/>
            <person name="Cros-Aarteil S."/>
            <person name="Calhoun S."/>
            <person name="Haridas S."/>
            <person name="Kuo A."/>
            <person name="Mondo S."/>
            <person name="Pangilinan J."/>
            <person name="Riley R."/>
            <person name="LaButti K."/>
            <person name="Andreopoulos B."/>
            <person name="Lipzen A."/>
            <person name="Chen C."/>
            <person name="Yan M."/>
            <person name="Daum C."/>
            <person name="Ng V."/>
            <person name="Clum A."/>
            <person name="Steindorff A."/>
            <person name="Ohm R.A."/>
            <person name="Martin F."/>
            <person name="Silar P."/>
            <person name="Natvig D.O."/>
            <person name="Lalanne C."/>
            <person name="Gautier V."/>
            <person name="Ament-Velasquez S.L."/>
            <person name="Kruys A."/>
            <person name="Hutchinson M.I."/>
            <person name="Powell A.J."/>
            <person name="Barry K."/>
            <person name="Miller A.N."/>
            <person name="Grigoriev I.V."/>
            <person name="Debuchy R."/>
            <person name="Gladieux P."/>
            <person name="Hiltunen Thoren M."/>
            <person name="Johannesson H."/>
        </authorList>
    </citation>
    <scope>NUCLEOTIDE SEQUENCE</scope>
    <source>
        <strain evidence="1">CBS 626.80</strain>
    </source>
</reference>
<feature type="non-terminal residue" evidence="1">
    <location>
        <position position="1"/>
    </location>
</feature>
<evidence type="ECO:0000313" key="2">
    <source>
        <dbReference type="Proteomes" id="UP001303222"/>
    </source>
</evidence>
<gene>
    <name evidence="1" type="ORF">QBC32DRAFT_217384</name>
</gene>
<dbReference type="Proteomes" id="UP001303222">
    <property type="component" value="Unassembled WGS sequence"/>
</dbReference>
<organism evidence="1 2">
    <name type="scientific">Pseudoneurospora amorphoporcata</name>
    <dbReference type="NCBI Taxonomy" id="241081"/>
    <lineage>
        <taxon>Eukaryota</taxon>
        <taxon>Fungi</taxon>
        <taxon>Dikarya</taxon>
        <taxon>Ascomycota</taxon>
        <taxon>Pezizomycotina</taxon>
        <taxon>Sordariomycetes</taxon>
        <taxon>Sordariomycetidae</taxon>
        <taxon>Sordariales</taxon>
        <taxon>Sordariaceae</taxon>
        <taxon>Pseudoneurospora</taxon>
    </lineage>
</organism>
<keyword evidence="2" id="KW-1185">Reference proteome</keyword>
<evidence type="ECO:0000313" key="1">
    <source>
        <dbReference type="EMBL" id="KAK3950441.1"/>
    </source>
</evidence>
<name>A0AAN6NSY8_9PEZI</name>
<sequence>FACGCEIPRGFVLLCGNNCSQIPPARAVKDANGQWYNNCNELCPTRYQEGWQFVLGRGFVRRLGPKL</sequence>
<proteinExistence type="predicted"/>
<dbReference type="EMBL" id="MU859177">
    <property type="protein sequence ID" value="KAK3950441.1"/>
    <property type="molecule type" value="Genomic_DNA"/>
</dbReference>
<accession>A0AAN6NSY8</accession>
<comment type="caution">
    <text evidence="1">The sequence shown here is derived from an EMBL/GenBank/DDBJ whole genome shotgun (WGS) entry which is preliminary data.</text>
</comment>
<reference evidence="1" key="2">
    <citation type="submission" date="2023-06" db="EMBL/GenBank/DDBJ databases">
        <authorList>
            <consortium name="Lawrence Berkeley National Laboratory"/>
            <person name="Mondo S.J."/>
            <person name="Hensen N."/>
            <person name="Bonometti L."/>
            <person name="Westerberg I."/>
            <person name="Brannstrom I.O."/>
            <person name="Guillou S."/>
            <person name="Cros-Aarteil S."/>
            <person name="Calhoun S."/>
            <person name="Haridas S."/>
            <person name="Kuo A."/>
            <person name="Pangilinan J."/>
            <person name="Riley R."/>
            <person name="Labutti K."/>
            <person name="Andreopoulos B."/>
            <person name="Lipzen A."/>
            <person name="Chen C."/>
            <person name="Yanf M."/>
            <person name="Daum C."/>
            <person name="Ng V."/>
            <person name="Clum A."/>
            <person name="Steindorff A."/>
            <person name="Ohm R."/>
            <person name="Martin F."/>
            <person name="Silar P."/>
            <person name="Natvig D."/>
            <person name="Lalanne C."/>
            <person name="Gautier V."/>
            <person name="Ament-Velasquez S.L."/>
            <person name="Kruys A."/>
            <person name="Hutchinson M.I."/>
            <person name="Powell A.J."/>
            <person name="Barry K."/>
            <person name="Miller A.N."/>
            <person name="Grigoriev I.V."/>
            <person name="Debuchy R."/>
            <person name="Gladieux P."/>
            <person name="Thoren M.H."/>
            <person name="Johannesson H."/>
        </authorList>
    </citation>
    <scope>NUCLEOTIDE SEQUENCE</scope>
    <source>
        <strain evidence="1">CBS 626.80</strain>
    </source>
</reference>